<sequence>MSDISSIIAELEELQQYETYEPIARRLEVAACALYVWDFVLTFHHEVDILWAFQNRYFALGAIIVSIYLDVQTNPVVSTLHAQVDTGLCVVGNIEIILLRRLFIIYEYKRSVVVSMVVLFIAAMGATLGLSVALSAYSQSMGHLDTPNSN</sequence>
<evidence type="ECO:0000313" key="3">
    <source>
        <dbReference type="Proteomes" id="UP000092154"/>
    </source>
</evidence>
<evidence type="ECO:0000313" key="2">
    <source>
        <dbReference type="EMBL" id="OAX33075.1"/>
    </source>
</evidence>
<proteinExistence type="predicted"/>
<evidence type="ECO:0000256" key="1">
    <source>
        <dbReference type="SAM" id="Phobius"/>
    </source>
</evidence>
<keyword evidence="1" id="KW-0812">Transmembrane</keyword>
<keyword evidence="1" id="KW-0472">Membrane</keyword>
<keyword evidence="3" id="KW-1185">Reference proteome</keyword>
<accession>A0A1B7MKE0</accession>
<feature type="transmembrane region" description="Helical" evidence="1">
    <location>
        <begin position="111"/>
        <end position="137"/>
    </location>
</feature>
<dbReference type="InParanoid" id="A0A1B7MKE0"/>
<keyword evidence="1" id="KW-1133">Transmembrane helix</keyword>
<dbReference type="AlphaFoldDB" id="A0A1B7MKE0"/>
<organism evidence="2 3">
    <name type="scientific">Rhizopogon vinicolor AM-OR11-026</name>
    <dbReference type="NCBI Taxonomy" id="1314800"/>
    <lineage>
        <taxon>Eukaryota</taxon>
        <taxon>Fungi</taxon>
        <taxon>Dikarya</taxon>
        <taxon>Basidiomycota</taxon>
        <taxon>Agaricomycotina</taxon>
        <taxon>Agaricomycetes</taxon>
        <taxon>Agaricomycetidae</taxon>
        <taxon>Boletales</taxon>
        <taxon>Suillineae</taxon>
        <taxon>Rhizopogonaceae</taxon>
        <taxon>Rhizopogon</taxon>
    </lineage>
</organism>
<reference evidence="2 3" key="1">
    <citation type="submission" date="2016-06" db="EMBL/GenBank/DDBJ databases">
        <title>Comparative genomics of the ectomycorrhizal sister species Rhizopogon vinicolor and Rhizopogon vesiculosus (Basidiomycota: Boletales) reveals a divergence of the mating type B locus.</title>
        <authorList>
            <consortium name="DOE Joint Genome Institute"/>
            <person name="Mujic A.B."/>
            <person name="Kuo A."/>
            <person name="Tritt A."/>
            <person name="Lipzen A."/>
            <person name="Chen C."/>
            <person name="Johnson J."/>
            <person name="Sharma A."/>
            <person name="Barry K."/>
            <person name="Grigoriev I.V."/>
            <person name="Spatafora J.W."/>
        </authorList>
    </citation>
    <scope>NUCLEOTIDE SEQUENCE [LARGE SCALE GENOMIC DNA]</scope>
    <source>
        <strain evidence="2 3">AM-OR11-026</strain>
    </source>
</reference>
<dbReference type="EMBL" id="KV448842">
    <property type="protein sequence ID" value="OAX33075.1"/>
    <property type="molecule type" value="Genomic_DNA"/>
</dbReference>
<name>A0A1B7MKE0_9AGAM</name>
<gene>
    <name evidence="2" type="ORF">K503DRAFT_786756</name>
</gene>
<dbReference type="Proteomes" id="UP000092154">
    <property type="component" value="Unassembled WGS sequence"/>
</dbReference>
<protein>
    <submittedName>
        <fullName evidence="2">Uncharacterized protein</fullName>
    </submittedName>
</protein>